<dbReference type="EMBL" id="WKFB01000077">
    <property type="protein sequence ID" value="KAF6736867.1"/>
    <property type="molecule type" value="Genomic_DNA"/>
</dbReference>
<name>A0A834KYC1_ORYME</name>
<sequence>IELSIPLCLHTHTKLHPSASSDWLSTDKDLIADAYRQIFQKEFPTAGEVTCCEREALLPNRPQLHPDLSTKYIQEKLSIIQVEAEKLGHL</sequence>
<reference evidence="1" key="1">
    <citation type="journal article" name="BMC Genomics">
        <title>Long-read sequencing and de novo genome assembly of marine medaka (Oryzias melastigma).</title>
        <authorList>
            <person name="Liang P."/>
            <person name="Saqib H.S.A."/>
            <person name="Ni X."/>
            <person name="Shen Y."/>
        </authorList>
    </citation>
    <scope>NUCLEOTIDE SEQUENCE</scope>
    <source>
        <strain evidence="1">Bigg-433</strain>
    </source>
</reference>
<proteinExistence type="predicted"/>
<comment type="caution">
    <text evidence="1">The sequence shown here is derived from an EMBL/GenBank/DDBJ whole genome shotgun (WGS) entry which is preliminary data.</text>
</comment>
<evidence type="ECO:0000313" key="1">
    <source>
        <dbReference type="EMBL" id="KAF6736867.1"/>
    </source>
</evidence>
<accession>A0A834KYC1</accession>
<dbReference type="Proteomes" id="UP000646548">
    <property type="component" value="Unassembled WGS sequence"/>
</dbReference>
<feature type="non-terminal residue" evidence="1">
    <location>
        <position position="90"/>
    </location>
</feature>
<dbReference type="AlphaFoldDB" id="A0A834KYC1"/>
<protein>
    <submittedName>
        <fullName evidence="1">Uncharacterized protein</fullName>
    </submittedName>
</protein>
<evidence type="ECO:0000313" key="2">
    <source>
        <dbReference type="Proteomes" id="UP000646548"/>
    </source>
</evidence>
<organism evidence="1 2">
    <name type="scientific">Oryzias melastigma</name>
    <name type="common">Marine medaka</name>
    <dbReference type="NCBI Taxonomy" id="30732"/>
    <lineage>
        <taxon>Eukaryota</taxon>
        <taxon>Metazoa</taxon>
        <taxon>Chordata</taxon>
        <taxon>Craniata</taxon>
        <taxon>Vertebrata</taxon>
        <taxon>Euteleostomi</taxon>
        <taxon>Actinopterygii</taxon>
        <taxon>Neopterygii</taxon>
        <taxon>Teleostei</taxon>
        <taxon>Neoteleostei</taxon>
        <taxon>Acanthomorphata</taxon>
        <taxon>Ovalentaria</taxon>
        <taxon>Atherinomorphae</taxon>
        <taxon>Beloniformes</taxon>
        <taxon>Adrianichthyidae</taxon>
        <taxon>Oryziinae</taxon>
        <taxon>Oryzias</taxon>
    </lineage>
</organism>
<gene>
    <name evidence="1" type="ORF">FQA47_014050</name>
</gene>